<dbReference type="Proteomes" id="UP001156702">
    <property type="component" value="Unassembled WGS sequence"/>
</dbReference>
<gene>
    <name evidence="2" type="ORF">GCM10007923_11230</name>
</gene>
<proteinExistence type="predicted"/>
<keyword evidence="1" id="KW-1133">Transmembrane helix</keyword>
<feature type="transmembrane region" description="Helical" evidence="1">
    <location>
        <begin position="62"/>
        <end position="82"/>
    </location>
</feature>
<reference evidence="3" key="1">
    <citation type="journal article" date="2019" name="Int. J. Syst. Evol. Microbiol.">
        <title>The Global Catalogue of Microorganisms (GCM) 10K type strain sequencing project: providing services to taxonomists for standard genome sequencing and annotation.</title>
        <authorList>
            <consortium name="The Broad Institute Genomics Platform"/>
            <consortium name="The Broad Institute Genome Sequencing Center for Infectious Disease"/>
            <person name="Wu L."/>
            <person name="Ma J."/>
        </authorList>
    </citation>
    <scope>NUCLEOTIDE SEQUENCE [LARGE SCALE GENOMIC DNA]</scope>
    <source>
        <strain evidence="3">NBRC 102122</strain>
    </source>
</reference>
<keyword evidence="3" id="KW-1185">Reference proteome</keyword>
<name>A0ABQ5ZAV1_9HYPH</name>
<accession>A0ABQ5ZAV1</accession>
<dbReference type="EMBL" id="BSOP01000007">
    <property type="protein sequence ID" value="GLR49918.1"/>
    <property type="molecule type" value="Genomic_DNA"/>
</dbReference>
<feature type="transmembrane region" description="Helical" evidence="1">
    <location>
        <begin position="37"/>
        <end position="56"/>
    </location>
</feature>
<organism evidence="2 3">
    <name type="scientific">Shinella yambaruensis</name>
    <dbReference type="NCBI Taxonomy" id="415996"/>
    <lineage>
        <taxon>Bacteria</taxon>
        <taxon>Pseudomonadati</taxon>
        <taxon>Pseudomonadota</taxon>
        <taxon>Alphaproteobacteria</taxon>
        <taxon>Hyphomicrobiales</taxon>
        <taxon>Rhizobiaceae</taxon>
        <taxon>Shinella</taxon>
    </lineage>
</organism>
<keyword evidence="1" id="KW-0472">Membrane</keyword>
<evidence type="ECO:0000313" key="2">
    <source>
        <dbReference type="EMBL" id="GLR49918.1"/>
    </source>
</evidence>
<evidence type="ECO:0000256" key="1">
    <source>
        <dbReference type="SAM" id="Phobius"/>
    </source>
</evidence>
<protein>
    <submittedName>
        <fullName evidence="2">Uncharacterized protein</fullName>
    </submittedName>
</protein>
<sequence>MSDFFKWQPETGLQPWFETDPHHPRRLVPVASAGRRALWILMAGMASAIPLVLLLALLDPHYLVVLVTILSVEFGFPIWFLWKIRGRVREMT</sequence>
<evidence type="ECO:0000313" key="3">
    <source>
        <dbReference type="Proteomes" id="UP001156702"/>
    </source>
</evidence>
<keyword evidence="1" id="KW-0812">Transmembrane</keyword>
<comment type="caution">
    <text evidence="2">The sequence shown here is derived from an EMBL/GenBank/DDBJ whole genome shotgun (WGS) entry which is preliminary data.</text>
</comment>
<dbReference type="RefSeq" id="WP_244770025.1">
    <property type="nucleotide sequence ID" value="NZ_BSOP01000007.1"/>
</dbReference>